<reference evidence="3" key="2">
    <citation type="submission" date="2025-09" db="UniProtKB">
        <authorList>
            <consortium name="Ensembl"/>
        </authorList>
    </citation>
    <scope>IDENTIFICATION</scope>
</reference>
<accession>A0A3B4X0B2</accession>
<dbReference type="InterPro" id="IPR014756">
    <property type="entry name" value="Ig_E-set"/>
</dbReference>
<evidence type="ECO:0000259" key="2">
    <source>
        <dbReference type="SMART" id="SM01017"/>
    </source>
</evidence>
<dbReference type="InterPro" id="IPR014752">
    <property type="entry name" value="Arrestin-like_C"/>
</dbReference>
<dbReference type="Proteomes" id="UP000261360">
    <property type="component" value="Unplaced"/>
</dbReference>
<feature type="domain" description="Arrestin C-terminal-like" evidence="2">
    <location>
        <begin position="180"/>
        <end position="305"/>
    </location>
</feature>
<dbReference type="GO" id="GO:0005737">
    <property type="term" value="C:cytoplasm"/>
    <property type="evidence" value="ECO:0007669"/>
    <property type="project" value="TreeGrafter"/>
</dbReference>
<reference evidence="3" key="1">
    <citation type="submission" date="2025-08" db="UniProtKB">
        <authorList>
            <consortium name="Ensembl"/>
        </authorList>
    </citation>
    <scope>IDENTIFICATION</scope>
</reference>
<dbReference type="PANTHER" id="PTHR11188">
    <property type="entry name" value="ARRESTIN DOMAIN CONTAINING PROTEIN"/>
    <property type="match status" value="1"/>
</dbReference>
<dbReference type="AlphaFoldDB" id="A0A3B4X0B2"/>
<dbReference type="GO" id="GO:0005886">
    <property type="term" value="C:plasma membrane"/>
    <property type="evidence" value="ECO:0007669"/>
    <property type="project" value="TreeGrafter"/>
</dbReference>
<proteinExistence type="inferred from homology"/>
<dbReference type="STRING" id="1841481.ENSSLDP00000006353"/>
<dbReference type="InterPro" id="IPR011021">
    <property type="entry name" value="Arrestin-like_N"/>
</dbReference>
<keyword evidence="4" id="KW-1185">Reference proteome</keyword>
<dbReference type="GO" id="GO:0007399">
    <property type="term" value="P:nervous system development"/>
    <property type="evidence" value="ECO:0007669"/>
    <property type="project" value="UniProtKB-ARBA"/>
</dbReference>
<evidence type="ECO:0000313" key="3">
    <source>
        <dbReference type="Ensembl" id="ENSSLDP00000006353.1"/>
    </source>
</evidence>
<name>A0A3B4X0B2_SERLL</name>
<dbReference type="Pfam" id="PF02752">
    <property type="entry name" value="Arrestin_C"/>
    <property type="match status" value="1"/>
</dbReference>
<dbReference type="PANTHER" id="PTHR11188:SF135">
    <property type="entry name" value="ARRESTIN DOMAIN CONTAINING 3-LIKE-RELATED"/>
    <property type="match status" value="1"/>
</dbReference>
<dbReference type="InterPro" id="IPR050357">
    <property type="entry name" value="Arrestin_domain-protein"/>
</dbReference>
<dbReference type="InterPro" id="IPR011022">
    <property type="entry name" value="Arrestin_C-like"/>
</dbReference>
<dbReference type="GO" id="GO:0015031">
    <property type="term" value="P:protein transport"/>
    <property type="evidence" value="ECO:0007669"/>
    <property type="project" value="TreeGrafter"/>
</dbReference>
<organism evidence="3 4">
    <name type="scientific">Seriola lalandi dorsalis</name>
    <dbReference type="NCBI Taxonomy" id="1841481"/>
    <lineage>
        <taxon>Eukaryota</taxon>
        <taxon>Metazoa</taxon>
        <taxon>Chordata</taxon>
        <taxon>Craniata</taxon>
        <taxon>Vertebrata</taxon>
        <taxon>Euteleostomi</taxon>
        <taxon>Actinopterygii</taxon>
        <taxon>Neopterygii</taxon>
        <taxon>Teleostei</taxon>
        <taxon>Neoteleostei</taxon>
        <taxon>Acanthomorphata</taxon>
        <taxon>Carangaria</taxon>
        <taxon>Carangiformes</taxon>
        <taxon>Carangidae</taxon>
        <taxon>Seriola</taxon>
    </lineage>
</organism>
<dbReference type="Pfam" id="PF00339">
    <property type="entry name" value="Arrestin_N"/>
    <property type="match status" value="1"/>
</dbReference>
<dbReference type="Gene3D" id="2.60.40.640">
    <property type="match status" value="2"/>
</dbReference>
<protein>
    <submittedName>
        <fullName evidence="3">Si:ch211-130m23.2</fullName>
    </submittedName>
</protein>
<sequence>MSTTVKSLKVTYNPVNGKETFTNGDWVTGQVTLEVSKDCQIDSLFIKFKGKAEVLWTERHGKTTVVYHSKDKYFSLKHYFIRGKNLTGRSYFKKVLLFYRPTVYSFACNQFLMFLCFRDMPCSFTGCVGKIVYLLEAKLSRSMRIATTDSTKINFIIVLMNLVLQTPQHESKDKKLKIFTSGAVSMDVDIEKTGFFQGEGLKVLACIQNNSSREIKPKYCVYRKHSFFARGRRKVYTKDLLKEVGEPIPPSANTNVTRVITIPHDMEPSILNCNIIKVEYRLRVYLDVKYASDPEIKFPIIILPASQVPAVAPPPAAAAFSDFGFEPFGNTNPPAWGIAPPQPPAAPQPFDPPPPYATFFPPCPPGSPFSFPVAFPPVHWPLFCWLTSFVSLPLINNFALHPHLLAAFGSSLTRTVTSASCPQPQTCQHIIFFCLSFFRQLWFCPRTPCLPIQISDPFTVSYLFFFLWFHDELEQTGPYPLQT</sequence>
<dbReference type="SMART" id="SM01017">
    <property type="entry name" value="Arrestin_C"/>
    <property type="match status" value="1"/>
</dbReference>
<dbReference type="GeneTree" id="ENSGT00940000164012"/>
<comment type="similarity">
    <text evidence="1">Belongs to the arrestin family.</text>
</comment>
<dbReference type="Ensembl" id="ENSSLDT00000006569.1">
    <property type="protein sequence ID" value="ENSSLDP00000006353.1"/>
    <property type="gene ID" value="ENSSLDG00000005020.1"/>
</dbReference>
<evidence type="ECO:0000256" key="1">
    <source>
        <dbReference type="ARBA" id="ARBA00005298"/>
    </source>
</evidence>
<dbReference type="SUPFAM" id="SSF81296">
    <property type="entry name" value="E set domains"/>
    <property type="match status" value="2"/>
</dbReference>
<evidence type="ECO:0000313" key="4">
    <source>
        <dbReference type="Proteomes" id="UP000261360"/>
    </source>
</evidence>